<dbReference type="Gene3D" id="2.30.110.40">
    <property type="entry name" value="Phage tail tube protein"/>
    <property type="match status" value="1"/>
</dbReference>
<proteinExistence type="predicted"/>
<reference evidence="1" key="1">
    <citation type="submission" date="2023-07" db="EMBL/GenBank/DDBJ databases">
        <title>Genomic Encyclopedia of Type Strains, Phase IV (KMG-IV): sequencing the most valuable type-strain genomes for metagenomic binning, comparative biology and taxonomic classification.</title>
        <authorList>
            <person name="Goeker M."/>
        </authorList>
    </citation>
    <scope>NUCLEOTIDE SEQUENCE</scope>
    <source>
        <strain evidence="1">DSM 19659</strain>
    </source>
</reference>
<dbReference type="InterPro" id="IPR038628">
    <property type="entry name" value="XkdM-like_sf"/>
</dbReference>
<dbReference type="SUPFAM" id="SSF69279">
    <property type="entry name" value="Phage tail proteins"/>
    <property type="match status" value="1"/>
</dbReference>
<dbReference type="RefSeq" id="WP_307255437.1">
    <property type="nucleotide sequence ID" value="NZ_JAUSTO010000023.1"/>
</dbReference>
<evidence type="ECO:0000313" key="1">
    <source>
        <dbReference type="EMBL" id="MDQ0153533.1"/>
    </source>
</evidence>
<dbReference type="Pfam" id="PF09393">
    <property type="entry name" value="DUF2001"/>
    <property type="match status" value="1"/>
</dbReference>
<evidence type="ECO:0000313" key="2">
    <source>
        <dbReference type="Proteomes" id="UP001241537"/>
    </source>
</evidence>
<name>A0AAE4AL20_9FIRM</name>
<sequence length="144" mass="16350">MKEFISNQVINGTFGEMWFDDDYVGEVESCKGEVNITYSDVAMCRRLIAGKKMSKLEGKGSFKLHHVRTNITKKLSDAVKKGKTPSFKIISKLDDPDALGAERVVYYNCKLDKAILMDFENGKNGEESYNFTFEDWDLLDVINA</sequence>
<keyword evidence="2" id="KW-1185">Reference proteome</keyword>
<dbReference type="AlphaFoldDB" id="A0AAE4AL20"/>
<gene>
    <name evidence="1" type="ORF">J2S20_002254</name>
</gene>
<evidence type="ECO:0008006" key="3">
    <source>
        <dbReference type="Google" id="ProtNLM"/>
    </source>
</evidence>
<protein>
    <recommendedName>
        <fullName evidence="3">Phage-like element PBSX protein XkdM</fullName>
    </recommendedName>
</protein>
<dbReference type="InterPro" id="IPR018989">
    <property type="entry name" value="DUF2001"/>
</dbReference>
<organism evidence="1 2">
    <name type="scientific">Moryella indoligenes</name>
    <dbReference type="NCBI Taxonomy" id="371674"/>
    <lineage>
        <taxon>Bacteria</taxon>
        <taxon>Bacillati</taxon>
        <taxon>Bacillota</taxon>
        <taxon>Clostridia</taxon>
        <taxon>Lachnospirales</taxon>
        <taxon>Lachnospiraceae</taxon>
        <taxon>Moryella</taxon>
    </lineage>
</organism>
<dbReference type="EMBL" id="JAUSTO010000023">
    <property type="protein sequence ID" value="MDQ0153533.1"/>
    <property type="molecule type" value="Genomic_DNA"/>
</dbReference>
<dbReference type="Proteomes" id="UP001241537">
    <property type="component" value="Unassembled WGS sequence"/>
</dbReference>
<accession>A0AAE4AL20</accession>
<comment type="caution">
    <text evidence="1">The sequence shown here is derived from an EMBL/GenBank/DDBJ whole genome shotgun (WGS) entry which is preliminary data.</text>
</comment>